<dbReference type="PANTHER" id="PTHR13799:SF13">
    <property type="entry name" value="NIF3-LIKE PROTEIN 1"/>
    <property type="match status" value="1"/>
</dbReference>
<dbReference type="EMBL" id="LN483142">
    <property type="protein sequence ID" value="CED83424.1"/>
    <property type="molecule type" value="Genomic_DNA"/>
</dbReference>
<dbReference type="Gene3D" id="3.40.1390.30">
    <property type="entry name" value="NIF3 (NGG1p interacting factor 3)-like"/>
    <property type="match status" value="2"/>
</dbReference>
<keyword evidence="2" id="KW-0479">Metal-binding</keyword>
<dbReference type="GO" id="GO:0043189">
    <property type="term" value="C:H4/H2A histone acetyltransferase complex"/>
    <property type="evidence" value="ECO:0007669"/>
    <property type="project" value="InterPro"/>
</dbReference>
<feature type="binding site" evidence="2">
    <location>
        <position position="289"/>
    </location>
    <ligand>
        <name>a divalent metal cation</name>
        <dbReference type="ChEBI" id="CHEBI:60240"/>
        <label>1</label>
    </ligand>
</feature>
<dbReference type="GO" id="GO:0006355">
    <property type="term" value="P:regulation of DNA-templated transcription"/>
    <property type="evidence" value="ECO:0007669"/>
    <property type="project" value="InterPro"/>
</dbReference>
<feature type="compositionally biased region" description="Acidic residues" evidence="3">
    <location>
        <begin position="162"/>
        <end position="193"/>
    </location>
</feature>
<dbReference type="InterPro" id="IPR012423">
    <property type="entry name" value="Eaf7/MRGBP"/>
</dbReference>
<accession>A0A0F7SRZ4</accession>
<comment type="similarity">
    <text evidence="1">Belongs to the GTP cyclohydrolase I type 2/NIF3 family.</text>
</comment>
<feature type="binding site" evidence="2">
    <location>
        <position position="327"/>
    </location>
    <ligand>
        <name>a divalent metal cation</name>
        <dbReference type="ChEBI" id="CHEBI:60240"/>
        <label>1</label>
    </ligand>
</feature>
<evidence type="ECO:0000256" key="3">
    <source>
        <dbReference type="SAM" id="MobiDB-lite"/>
    </source>
</evidence>
<evidence type="ECO:0000256" key="2">
    <source>
        <dbReference type="PIRSR" id="PIRSR602678-1"/>
    </source>
</evidence>
<dbReference type="Pfam" id="PF01784">
    <property type="entry name" value="DUF34_NIF3"/>
    <property type="match status" value="1"/>
</dbReference>
<evidence type="ECO:0000313" key="4">
    <source>
        <dbReference type="EMBL" id="CED83424.1"/>
    </source>
</evidence>
<sequence>MSLKGKSRRIFTPDEVPSPSPQPSQPPSILDTVPGELVFLRALTHHRPLGLDRNFHMVGLLTTVNRGLVGMDGAEEGVTSEELWNKLSSMWNLERLQEANTPPQVPSPTESFHLPPFPTFQPLMDERRVHSASSVSPPSRSAKAALNRNKRAPSSDSSLSGPEEEPEEEEDEDDDDEEDEEEEEEEEEDEEEIPTPQNEYTEQETKDLNSAEKITCETSMSSTPATIISKIWSRIAPLKLAGSWDNVGLLIEAPNITRISKKILLTIDLTPAVCKEAIDKDVGLVLAYHPPIFSGLKSLTLANPLQASLLRLAASGISVFSAHTTLDAIPNGTNDFLVSPFKPHADLRPCSPCGSPPSGFEDAGVGRIIELEEGLAIEEVVKRVKKLLDLEFVQLSKSPDAPELIKKIAVCAGSGESVLNKVQADLYLTGEMGHHSLLAANAKGTSVILCGHSNTERPYLSKVLQAMLEAELEAEDGAGWEVLVSEEDKEPFITV</sequence>
<dbReference type="GO" id="GO:0005739">
    <property type="term" value="C:mitochondrion"/>
    <property type="evidence" value="ECO:0007669"/>
    <property type="project" value="TreeGrafter"/>
</dbReference>
<dbReference type="GO" id="GO:0005634">
    <property type="term" value="C:nucleus"/>
    <property type="evidence" value="ECO:0007669"/>
    <property type="project" value="InterPro"/>
</dbReference>
<feature type="region of interest" description="Disordered" evidence="3">
    <location>
        <begin position="1"/>
        <end position="29"/>
    </location>
</feature>
<feature type="compositionally biased region" description="Low complexity" evidence="3">
    <location>
        <begin position="131"/>
        <end position="142"/>
    </location>
</feature>
<dbReference type="PANTHER" id="PTHR13799">
    <property type="entry name" value="NGG1 INTERACTING FACTOR 3"/>
    <property type="match status" value="1"/>
</dbReference>
<dbReference type="InterPro" id="IPR036069">
    <property type="entry name" value="DUF34/NIF3_sf"/>
</dbReference>
<organism evidence="4">
    <name type="scientific">Phaffia rhodozyma</name>
    <name type="common">Yeast</name>
    <name type="synonym">Xanthophyllomyces dendrorhous</name>
    <dbReference type="NCBI Taxonomy" id="264483"/>
    <lineage>
        <taxon>Eukaryota</taxon>
        <taxon>Fungi</taxon>
        <taxon>Dikarya</taxon>
        <taxon>Basidiomycota</taxon>
        <taxon>Agaricomycotina</taxon>
        <taxon>Tremellomycetes</taxon>
        <taxon>Cystofilobasidiales</taxon>
        <taxon>Mrakiaceae</taxon>
        <taxon>Phaffia</taxon>
    </lineage>
</organism>
<dbReference type="SUPFAM" id="SSF102705">
    <property type="entry name" value="NIF3 (NGG1p interacting factor 3)-like"/>
    <property type="match status" value="1"/>
</dbReference>
<proteinExistence type="inferred from homology"/>
<dbReference type="NCBIfam" id="TIGR00486">
    <property type="entry name" value="YbgI_SA1388"/>
    <property type="match status" value="1"/>
</dbReference>
<feature type="binding site" evidence="2">
    <location>
        <position position="452"/>
    </location>
    <ligand>
        <name>a divalent metal cation</name>
        <dbReference type="ChEBI" id="CHEBI:60240"/>
        <label>1</label>
    </ligand>
</feature>
<dbReference type="AlphaFoldDB" id="A0A0F7SRZ4"/>
<evidence type="ECO:0000256" key="1">
    <source>
        <dbReference type="ARBA" id="ARBA00006964"/>
    </source>
</evidence>
<name>A0A0F7SRZ4_PHARH</name>
<dbReference type="FunFam" id="3.40.1390.30:FF:000001">
    <property type="entry name" value="GTP cyclohydrolase 1 type 2"/>
    <property type="match status" value="1"/>
</dbReference>
<dbReference type="InterPro" id="IPR002678">
    <property type="entry name" value="DUF34/NIF3"/>
</dbReference>
<protein>
    <submittedName>
        <fullName evidence="4">Ngg1-interacting factor 3 protein NIF3L1</fullName>
    </submittedName>
</protein>
<dbReference type="GO" id="GO:0046872">
    <property type="term" value="F:metal ion binding"/>
    <property type="evidence" value="ECO:0007669"/>
    <property type="project" value="UniProtKB-KW"/>
</dbReference>
<dbReference type="Pfam" id="PF07904">
    <property type="entry name" value="Eaf7"/>
    <property type="match status" value="1"/>
</dbReference>
<feature type="binding site" evidence="2">
    <location>
        <position position="456"/>
    </location>
    <ligand>
        <name>a divalent metal cation</name>
        <dbReference type="ChEBI" id="CHEBI:60240"/>
        <label>1</label>
    </ligand>
</feature>
<reference evidence="4" key="1">
    <citation type="submission" date="2014-08" db="EMBL/GenBank/DDBJ databases">
        <authorList>
            <person name="Sharma Rahul"/>
            <person name="Thines Marco"/>
        </authorList>
    </citation>
    <scope>NUCLEOTIDE SEQUENCE</scope>
</reference>
<feature type="compositionally biased region" description="Polar residues" evidence="3">
    <location>
        <begin position="98"/>
        <end position="110"/>
    </location>
</feature>
<feature type="region of interest" description="Disordered" evidence="3">
    <location>
        <begin position="98"/>
        <end position="219"/>
    </location>
</feature>
<feature type="compositionally biased region" description="Pro residues" evidence="3">
    <location>
        <begin position="16"/>
        <end position="26"/>
    </location>
</feature>